<organism evidence="1 2">
    <name type="scientific">Viridibacillus arvi</name>
    <dbReference type="NCBI Taxonomy" id="263475"/>
    <lineage>
        <taxon>Bacteria</taxon>
        <taxon>Bacillati</taxon>
        <taxon>Bacillota</taxon>
        <taxon>Bacilli</taxon>
        <taxon>Bacillales</taxon>
        <taxon>Caryophanaceae</taxon>
        <taxon>Viridibacillus</taxon>
    </lineage>
</organism>
<gene>
    <name evidence="1" type="ORF">AMD00_04640</name>
</gene>
<name>A0A0M0LL25_9BACL</name>
<sequence length="93" mass="10408">MKQAKKLDPFSPMKSANSFGTLIVEKNSEIKIELDKKATFITVIQLNEDGKVEEVPLNGNVLTVPAEEGYYVYEVVGKWKNGETTLVFDIDVN</sequence>
<accession>A0A0M0LL25</accession>
<protein>
    <submittedName>
        <fullName evidence="1">Uncharacterized protein</fullName>
    </submittedName>
</protein>
<dbReference type="Proteomes" id="UP000036867">
    <property type="component" value="Unassembled WGS sequence"/>
</dbReference>
<reference evidence="2" key="1">
    <citation type="submission" date="2015-08" db="EMBL/GenBank/DDBJ databases">
        <title>Fjat-10028 dsm 16317.</title>
        <authorList>
            <person name="Liu B."/>
            <person name="Wang J."/>
            <person name="Zhu Y."/>
            <person name="Liu G."/>
            <person name="Chen Q."/>
            <person name="Chen Z."/>
            <person name="Lan J."/>
            <person name="Che J."/>
            <person name="Ge C."/>
            <person name="Shi H."/>
            <person name="Pan Z."/>
            <person name="Liu X."/>
        </authorList>
    </citation>
    <scope>NUCLEOTIDE SEQUENCE [LARGE SCALE GENOMIC DNA]</scope>
    <source>
        <strain evidence="2">DSM 16317</strain>
    </source>
</reference>
<proteinExistence type="predicted"/>
<keyword evidence="2" id="KW-1185">Reference proteome</keyword>
<comment type="caution">
    <text evidence="1">The sequence shown here is derived from an EMBL/GenBank/DDBJ whole genome shotgun (WGS) entry which is preliminary data.</text>
</comment>
<dbReference type="AlphaFoldDB" id="A0A0M0LL25"/>
<evidence type="ECO:0000313" key="2">
    <source>
        <dbReference type="Proteomes" id="UP000036867"/>
    </source>
</evidence>
<dbReference type="EMBL" id="LILB01000001">
    <property type="protein sequence ID" value="KOO51739.1"/>
    <property type="molecule type" value="Genomic_DNA"/>
</dbReference>
<evidence type="ECO:0000313" key="1">
    <source>
        <dbReference type="EMBL" id="KOO51739.1"/>
    </source>
</evidence>